<feature type="compositionally biased region" description="Basic and acidic residues" evidence="1">
    <location>
        <begin position="66"/>
        <end position="75"/>
    </location>
</feature>
<name>F4S3P3_MELLP</name>
<evidence type="ECO:0000313" key="3">
    <source>
        <dbReference type="Proteomes" id="UP000001072"/>
    </source>
</evidence>
<dbReference type="VEuPathDB" id="FungiDB:MELLADRAFT_111588"/>
<accession>F4S3P3</accession>
<proteinExistence type="predicted"/>
<feature type="compositionally biased region" description="Polar residues" evidence="1">
    <location>
        <begin position="41"/>
        <end position="51"/>
    </location>
</feature>
<dbReference type="RefSeq" id="XP_007415978.1">
    <property type="nucleotide sequence ID" value="XM_007415916.1"/>
</dbReference>
<evidence type="ECO:0000313" key="2">
    <source>
        <dbReference type="EMBL" id="EGG00707.1"/>
    </source>
</evidence>
<feature type="region of interest" description="Disordered" evidence="1">
    <location>
        <begin position="26"/>
        <end position="105"/>
    </location>
</feature>
<dbReference type="Proteomes" id="UP000001072">
    <property type="component" value="Unassembled WGS sequence"/>
</dbReference>
<dbReference type="HOGENOM" id="CLU_2038581_0_0_1"/>
<feature type="compositionally biased region" description="Polar residues" evidence="1">
    <location>
        <begin position="93"/>
        <end position="104"/>
    </location>
</feature>
<dbReference type="GeneID" id="18924431"/>
<dbReference type="InParanoid" id="F4S3P3"/>
<dbReference type="AlphaFoldDB" id="F4S3P3"/>
<keyword evidence="3" id="KW-1185">Reference proteome</keyword>
<protein>
    <submittedName>
        <fullName evidence="2">Uncharacterized protein</fullName>
    </submittedName>
</protein>
<dbReference type="KEGG" id="mlr:MELLADRAFT_111588"/>
<organism evidence="3">
    <name type="scientific">Melampsora larici-populina (strain 98AG31 / pathotype 3-4-7)</name>
    <name type="common">Poplar leaf rust fungus</name>
    <dbReference type="NCBI Taxonomy" id="747676"/>
    <lineage>
        <taxon>Eukaryota</taxon>
        <taxon>Fungi</taxon>
        <taxon>Dikarya</taxon>
        <taxon>Basidiomycota</taxon>
        <taxon>Pucciniomycotina</taxon>
        <taxon>Pucciniomycetes</taxon>
        <taxon>Pucciniales</taxon>
        <taxon>Melampsoraceae</taxon>
        <taxon>Melampsora</taxon>
    </lineage>
</organism>
<evidence type="ECO:0000256" key="1">
    <source>
        <dbReference type="SAM" id="MobiDB-lite"/>
    </source>
</evidence>
<gene>
    <name evidence="2" type="ORF">MELLADRAFT_111588</name>
</gene>
<reference evidence="3" key="1">
    <citation type="journal article" date="2011" name="Proc. Natl. Acad. Sci. U.S.A.">
        <title>Obligate biotrophy features unraveled by the genomic analysis of rust fungi.</title>
        <authorList>
            <person name="Duplessis S."/>
            <person name="Cuomo C.A."/>
            <person name="Lin Y.-C."/>
            <person name="Aerts A."/>
            <person name="Tisserant E."/>
            <person name="Veneault-Fourrey C."/>
            <person name="Joly D.L."/>
            <person name="Hacquard S."/>
            <person name="Amselem J."/>
            <person name="Cantarel B.L."/>
            <person name="Chiu R."/>
            <person name="Coutinho P.M."/>
            <person name="Feau N."/>
            <person name="Field M."/>
            <person name="Frey P."/>
            <person name="Gelhaye E."/>
            <person name="Goldberg J."/>
            <person name="Grabherr M.G."/>
            <person name="Kodira C.D."/>
            <person name="Kohler A."/>
            <person name="Kuees U."/>
            <person name="Lindquist E.A."/>
            <person name="Lucas S.M."/>
            <person name="Mago R."/>
            <person name="Mauceli E."/>
            <person name="Morin E."/>
            <person name="Murat C."/>
            <person name="Pangilinan J.L."/>
            <person name="Park R."/>
            <person name="Pearson M."/>
            <person name="Quesneville H."/>
            <person name="Rouhier N."/>
            <person name="Sakthikumar S."/>
            <person name="Salamov A.A."/>
            <person name="Schmutz J."/>
            <person name="Selles B."/>
            <person name="Shapiro H."/>
            <person name="Tanguay P."/>
            <person name="Tuskan G.A."/>
            <person name="Henrissat B."/>
            <person name="Van de Peer Y."/>
            <person name="Rouze P."/>
            <person name="Ellis J.G."/>
            <person name="Dodds P.N."/>
            <person name="Schein J.E."/>
            <person name="Zhong S."/>
            <person name="Hamelin R.C."/>
            <person name="Grigoriev I.V."/>
            <person name="Szabo L.J."/>
            <person name="Martin F."/>
        </authorList>
    </citation>
    <scope>NUCLEOTIDE SEQUENCE [LARGE SCALE GENOMIC DNA]</scope>
    <source>
        <strain evidence="3">98AG31 / pathotype 3-4-7</strain>
    </source>
</reference>
<sequence>MPSSDPPGEQVEPNPHPTLLRWHSSQIGLIQASTLDPPEGTPNTLPNSQPTRIELRRRSASVLSNDKARPIHESILRPNDIDLCQDSDKENSKVQPNSSTSQPTFDDIYLYFGPLSMVMRM</sequence>
<dbReference type="EMBL" id="GL883144">
    <property type="protein sequence ID" value="EGG00707.1"/>
    <property type="molecule type" value="Genomic_DNA"/>
</dbReference>